<dbReference type="InterPro" id="IPR010982">
    <property type="entry name" value="Lambda_DNA-bd_dom_sf"/>
</dbReference>
<dbReference type="Pfam" id="PF17765">
    <property type="entry name" value="MLTR_LBD"/>
    <property type="match status" value="1"/>
</dbReference>
<sequence>MTCQVMATAAARPTMRHMHAHHATPLPFGDHLRHWRQRRRLSQLELALQAEVSTRHLSCVETGRASPSREMVMRLSERLQVPPRERNALLVAAGFAPMYRERALDDPAMAAARAAVQRILDAHEPWPALAMDRHWNLVMHNRLVPLLLQGIEPELLQPPVNVLRLSLHPQGLAPRIHNLPQWREHLLERLRQQIATTGDSGLAELAEELRGLPHPEGDGHHALPGEHLGVLMPFRFETPLGVLNLVSTTTVFGTAVDITLQELALETFFPADEETAERLRALAQMA</sequence>
<evidence type="ECO:0000259" key="1">
    <source>
        <dbReference type="PROSITE" id="PS50943"/>
    </source>
</evidence>
<name>A0A1L1PMJ0_HYDIT</name>
<dbReference type="PANTHER" id="PTHR35010">
    <property type="entry name" value="BLL4672 PROTEIN-RELATED"/>
    <property type="match status" value="1"/>
</dbReference>
<dbReference type="GO" id="GO:0003677">
    <property type="term" value="F:DNA binding"/>
    <property type="evidence" value="ECO:0007669"/>
    <property type="project" value="InterPro"/>
</dbReference>
<keyword evidence="3" id="KW-1185">Reference proteome</keyword>
<dbReference type="PANTHER" id="PTHR35010:SF4">
    <property type="entry name" value="BLL5781 PROTEIN"/>
    <property type="match status" value="1"/>
</dbReference>
<evidence type="ECO:0000313" key="2">
    <source>
        <dbReference type="EMBL" id="CDN90024.1"/>
    </source>
</evidence>
<dbReference type="CDD" id="cd00093">
    <property type="entry name" value="HTH_XRE"/>
    <property type="match status" value="1"/>
</dbReference>
<reference evidence="3" key="2">
    <citation type="submission" date="2014-11" db="EMBL/GenBank/DDBJ databases">
        <title>Draft genome sequence of Hydrogenophaga intermedia S1.</title>
        <authorList>
            <person name="Gan H.M."/>
            <person name="Chew T.H."/>
            <person name="Stolz A."/>
        </authorList>
    </citation>
    <scope>NUCLEOTIDE SEQUENCE [LARGE SCALE GENOMIC DNA]</scope>
    <source>
        <strain evidence="3">S1</strain>
    </source>
</reference>
<dbReference type="Gene3D" id="3.30.450.180">
    <property type="match status" value="1"/>
</dbReference>
<dbReference type="InterPro" id="IPR001387">
    <property type="entry name" value="Cro/C1-type_HTH"/>
</dbReference>
<gene>
    <name evidence="2" type="ORF">BN948_04465</name>
</gene>
<proteinExistence type="predicted"/>
<feature type="domain" description="HTH cro/C1-type" evidence="1">
    <location>
        <begin position="32"/>
        <end position="86"/>
    </location>
</feature>
<dbReference type="SUPFAM" id="SSF47413">
    <property type="entry name" value="lambda repressor-like DNA-binding domains"/>
    <property type="match status" value="1"/>
</dbReference>
<dbReference type="Proteomes" id="UP000028878">
    <property type="component" value="Unassembled WGS sequence"/>
</dbReference>
<dbReference type="AlphaFoldDB" id="A0A1L1PMJ0"/>
<dbReference type="InterPro" id="IPR041413">
    <property type="entry name" value="MLTR_LBD"/>
</dbReference>
<reference evidence="3" key="1">
    <citation type="submission" date="2014-02" db="EMBL/GenBank/DDBJ databases">
        <authorList>
            <person name="Gan H."/>
        </authorList>
    </citation>
    <scope>NUCLEOTIDE SEQUENCE [LARGE SCALE GENOMIC DNA]</scope>
    <source>
        <strain evidence="3">S1</strain>
    </source>
</reference>
<protein>
    <submittedName>
        <fullName evidence="2">XRE family transcriptional regulator</fullName>
    </submittedName>
</protein>
<dbReference type="SMART" id="SM00530">
    <property type="entry name" value="HTH_XRE"/>
    <property type="match status" value="1"/>
</dbReference>
<organism evidence="2 3">
    <name type="scientific">Hydrogenophaga intermedia</name>
    <dbReference type="NCBI Taxonomy" id="65786"/>
    <lineage>
        <taxon>Bacteria</taxon>
        <taxon>Pseudomonadati</taxon>
        <taxon>Pseudomonadota</taxon>
        <taxon>Betaproteobacteria</taxon>
        <taxon>Burkholderiales</taxon>
        <taxon>Comamonadaceae</taxon>
        <taxon>Hydrogenophaga</taxon>
    </lineage>
</organism>
<evidence type="ECO:0000313" key="3">
    <source>
        <dbReference type="Proteomes" id="UP000028878"/>
    </source>
</evidence>
<dbReference type="PROSITE" id="PS50943">
    <property type="entry name" value="HTH_CROC1"/>
    <property type="match status" value="1"/>
</dbReference>
<dbReference type="Pfam" id="PF13560">
    <property type="entry name" value="HTH_31"/>
    <property type="match status" value="1"/>
</dbReference>
<accession>A0A1L1PMJ0</accession>
<dbReference type="Gene3D" id="1.10.260.40">
    <property type="entry name" value="lambda repressor-like DNA-binding domains"/>
    <property type="match status" value="1"/>
</dbReference>
<dbReference type="EMBL" id="CCAE010000062">
    <property type="protein sequence ID" value="CDN90024.1"/>
    <property type="molecule type" value="Genomic_DNA"/>
</dbReference>